<comment type="caution">
    <text evidence="2">The sequence shown here is derived from an EMBL/GenBank/DDBJ whole genome shotgun (WGS) entry which is preliminary data.</text>
</comment>
<gene>
    <name evidence="2" type="ORF">C0Q70_12821</name>
</gene>
<name>A0A2T7P2L1_POMCA</name>
<keyword evidence="3" id="KW-1185">Reference proteome</keyword>
<sequence length="149" mass="16544">MSDSLVLVEFLLETAGAATGQSDARAPSGVNSCLLFQLVPDTHILYEDIWCPDVHTSGCHPSFFHHPDSFSLSRGLAWWCEMIATLGRLPRRLWGDPTRPQRAELSAPCSAKRWLDKSFQLRTRSSCDRTFDAGSGSDLACEESSLPMR</sequence>
<dbReference type="EMBL" id="PZQS01000007">
    <property type="protein sequence ID" value="PVD27654.1"/>
    <property type="molecule type" value="Genomic_DNA"/>
</dbReference>
<evidence type="ECO:0000313" key="2">
    <source>
        <dbReference type="EMBL" id="PVD27654.1"/>
    </source>
</evidence>
<keyword evidence="1" id="KW-0732">Signal</keyword>
<organism evidence="2 3">
    <name type="scientific">Pomacea canaliculata</name>
    <name type="common">Golden apple snail</name>
    <dbReference type="NCBI Taxonomy" id="400727"/>
    <lineage>
        <taxon>Eukaryota</taxon>
        <taxon>Metazoa</taxon>
        <taxon>Spiralia</taxon>
        <taxon>Lophotrochozoa</taxon>
        <taxon>Mollusca</taxon>
        <taxon>Gastropoda</taxon>
        <taxon>Caenogastropoda</taxon>
        <taxon>Architaenioglossa</taxon>
        <taxon>Ampullarioidea</taxon>
        <taxon>Ampullariidae</taxon>
        <taxon>Pomacea</taxon>
    </lineage>
</organism>
<protein>
    <submittedName>
        <fullName evidence="2">Uncharacterized protein</fullName>
    </submittedName>
</protein>
<evidence type="ECO:0000313" key="3">
    <source>
        <dbReference type="Proteomes" id="UP000245119"/>
    </source>
</evidence>
<dbReference type="Proteomes" id="UP000245119">
    <property type="component" value="Linkage Group LG7"/>
</dbReference>
<reference evidence="2 3" key="1">
    <citation type="submission" date="2018-04" db="EMBL/GenBank/DDBJ databases">
        <title>The genome of golden apple snail Pomacea canaliculata provides insight into stress tolerance and invasive adaptation.</title>
        <authorList>
            <person name="Liu C."/>
            <person name="Liu B."/>
            <person name="Ren Y."/>
            <person name="Zhang Y."/>
            <person name="Wang H."/>
            <person name="Li S."/>
            <person name="Jiang F."/>
            <person name="Yin L."/>
            <person name="Zhang G."/>
            <person name="Qian W."/>
            <person name="Fan W."/>
        </authorList>
    </citation>
    <scope>NUCLEOTIDE SEQUENCE [LARGE SCALE GENOMIC DNA]</scope>
    <source>
        <strain evidence="2">SZHN2017</strain>
        <tissue evidence="2">Muscle</tissue>
    </source>
</reference>
<feature type="chain" id="PRO_5015564026" evidence="1">
    <location>
        <begin position="21"/>
        <end position="149"/>
    </location>
</feature>
<evidence type="ECO:0000256" key="1">
    <source>
        <dbReference type="SAM" id="SignalP"/>
    </source>
</evidence>
<dbReference type="AlphaFoldDB" id="A0A2T7P2L1"/>
<accession>A0A2T7P2L1</accession>
<proteinExistence type="predicted"/>
<feature type="signal peptide" evidence="1">
    <location>
        <begin position="1"/>
        <end position="20"/>
    </location>
</feature>